<protein>
    <recommendedName>
        <fullName evidence="5">Glycosyltransferase</fullName>
        <ecNumber evidence="5">2.4.1.-</ecNumber>
    </recommendedName>
</protein>
<keyword evidence="3 4" id="KW-0808">Transferase</keyword>
<evidence type="ECO:0000256" key="5">
    <source>
        <dbReference type="RuleBase" id="RU362057"/>
    </source>
</evidence>
<dbReference type="Proteomes" id="UP001279734">
    <property type="component" value="Unassembled WGS sequence"/>
</dbReference>
<dbReference type="EMBL" id="BSYO01000004">
    <property type="protein sequence ID" value="GMH02870.1"/>
    <property type="molecule type" value="Genomic_DNA"/>
</dbReference>
<dbReference type="PROSITE" id="PS00375">
    <property type="entry name" value="UDPGT"/>
    <property type="match status" value="1"/>
</dbReference>
<dbReference type="PANTHER" id="PTHR48047">
    <property type="entry name" value="GLYCOSYLTRANSFERASE"/>
    <property type="match status" value="1"/>
</dbReference>
<evidence type="ECO:0000256" key="2">
    <source>
        <dbReference type="ARBA" id="ARBA00022676"/>
    </source>
</evidence>
<keyword evidence="7" id="KW-1185">Reference proteome</keyword>
<evidence type="ECO:0000256" key="1">
    <source>
        <dbReference type="ARBA" id="ARBA00009995"/>
    </source>
</evidence>
<dbReference type="FunFam" id="3.40.50.2000:FF:000071">
    <property type="entry name" value="Glycosyltransferase"/>
    <property type="match status" value="1"/>
</dbReference>
<dbReference type="InterPro" id="IPR035595">
    <property type="entry name" value="UDP_glycos_trans_CS"/>
</dbReference>
<accession>A0AAD3S1W5</accession>
<comment type="similarity">
    <text evidence="1 4">Belongs to the UDP-glycosyltransferase family.</text>
</comment>
<gene>
    <name evidence="6" type="ORF">Nepgr_004709</name>
</gene>
<name>A0AAD3S1W5_NEPGR</name>
<dbReference type="EC" id="2.4.1.-" evidence="5"/>
<evidence type="ECO:0000256" key="4">
    <source>
        <dbReference type="RuleBase" id="RU003718"/>
    </source>
</evidence>
<dbReference type="PANTHER" id="PTHR48047:SF45">
    <property type="entry name" value="SCOPOLETIN GLUCOSYLTRANSFERASE-LIKE"/>
    <property type="match status" value="1"/>
</dbReference>
<evidence type="ECO:0000313" key="6">
    <source>
        <dbReference type="EMBL" id="GMH02870.1"/>
    </source>
</evidence>
<evidence type="ECO:0000313" key="7">
    <source>
        <dbReference type="Proteomes" id="UP001279734"/>
    </source>
</evidence>
<dbReference type="AlphaFoldDB" id="A0AAD3S1W5"/>
<comment type="caution">
    <text evidence="6">The sequence shown here is derived from an EMBL/GenBank/DDBJ whole genome shotgun (WGS) entry which is preliminary data.</text>
</comment>
<dbReference type="Gene3D" id="3.40.50.2000">
    <property type="entry name" value="Glycogen Phosphorylase B"/>
    <property type="match status" value="2"/>
</dbReference>
<sequence>MGAELRQLHVVFFPFLAYGHMIPTLDIARLFASRGVRTTIVTTPVNAQTFLKSILNMPKLRPSITLEVFPFPAKDAGLPDGVENLEQAVSLDMFGQFIEATERLRHPLELLLESCHPDCFVADMFLPWATDAAAKFNIPRLIFHGTGFFSLCVSDVLRLYEPHLTPFSDDEPFSLPYLPHEVILTRMQLPPEYRESGETDSTRLFNRVKESEDKSYGVIVNSFYELESAYADYYKKVLGRRAWHIGPVSLCNGNMEEKTQRGKEAAVDEHTCLEWLNSNKANSVVYICFGSTVKFSAAQLHEIASALDASGQRFVWVVGGCSDNGIEHHQWMPQGFGKRTAGKVLIIKGWAPQVLILGHEAVGAFVTHCGWNSILEGVSAGVPMVTWPVFAEQFFNEKLVTEVLAIGLPVGAKKWTETASGSAIVNREAIEKAVKRILEGEEAKEMRNRVKQLKEMAWRAVEKGGSSYSDLSVLIEELSSYHLLRSK</sequence>
<dbReference type="FunFam" id="3.40.50.2000:FF:000047">
    <property type="entry name" value="Glycosyltransferase"/>
    <property type="match status" value="1"/>
</dbReference>
<evidence type="ECO:0000256" key="3">
    <source>
        <dbReference type="ARBA" id="ARBA00022679"/>
    </source>
</evidence>
<keyword evidence="2 4" id="KW-0328">Glycosyltransferase</keyword>
<dbReference type="Pfam" id="PF00201">
    <property type="entry name" value="UDPGT"/>
    <property type="match status" value="1"/>
</dbReference>
<proteinExistence type="inferred from homology"/>
<dbReference type="GO" id="GO:0035251">
    <property type="term" value="F:UDP-glucosyltransferase activity"/>
    <property type="evidence" value="ECO:0007669"/>
    <property type="project" value="TreeGrafter"/>
</dbReference>
<dbReference type="SUPFAM" id="SSF53756">
    <property type="entry name" value="UDP-Glycosyltransferase/glycogen phosphorylase"/>
    <property type="match status" value="1"/>
</dbReference>
<organism evidence="6 7">
    <name type="scientific">Nepenthes gracilis</name>
    <name type="common">Slender pitcher plant</name>
    <dbReference type="NCBI Taxonomy" id="150966"/>
    <lineage>
        <taxon>Eukaryota</taxon>
        <taxon>Viridiplantae</taxon>
        <taxon>Streptophyta</taxon>
        <taxon>Embryophyta</taxon>
        <taxon>Tracheophyta</taxon>
        <taxon>Spermatophyta</taxon>
        <taxon>Magnoliopsida</taxon>
        <taxon>eudicotyledons</taxon>
        <taxon>Gunneridae</taxon>
        <taxon>Pentapetalae</taxon>
        <taxon>Caryophyllales</taxon>
        <taxon>Nepenthaceae</taxon>
        <taxon>Nepenthes</taxon>
    </lineage>
</organism>
<dbReference type="InterPro" id="IPR002213">
    <property type="entry name" value="UDP_glucos_trans"/>
</dbReference>
<dbReference type="CDD" id="cd03784">
    <property type="entry name" value="GT1_Gtf-like"/>
    <property type="match status" value="1"/>
</dbReference>
<reference evidence="6" key="1">
    <citation type="submission" date="2023-05" db="EMBL/GenBank/DDBJ databases">
        <title>Nepenthes gracilis genome sequencing.</title>
        <authorList>
            <person name="Fukushima K."/>
        </authorList>
    </citation>
    <scope>NUCLEOTIDE SEQUENCE</scope>
    <source>
        <strain evidence="6">SING2019-196</strain>
    </source>
</reference>